<dbReference type="PIRSF" id="PIRSF038885">
    <property type="entry name" value="COB"/>
    <property type="match status" value="1"/>
</dbReference>
<dbReference type="InterPro" id="IPR048260">
    <property type="entry name" value="Cytochrome_b_C_euk/bac"/>
</dbReference>
<dbReference type="CDD" id="cd00284">
    <property type="entry name" value="Cytochrome_b_N"/>
    <property type="match status" value="1"/>
</dbReference>
<dbReference type="AlphaFoldDB" id="A0A7R9NG15"/>
<dbReference type="PANTHER" id="PTHR19271">
    <property type="entry name" value="CYTOCHROME B"/>
    <property type="match status" value="1"/>
</dbReference>
<dbReference type="GO" id="GO:0016491">
    <property type="term" value="F:oxidoreductase activity"/>
    <property type="evidence" value="ECO:0007669"/>
    <property type="project" value="UniProtKB-UniRule"/>
</dbReference>
<keyword evidence="6 18" id="KW-0679">Respiratory chain</keyword>
<feature type="transmembrane region" description="Helical" evidence="18">
    <location>
        <begin position="348"/>
        <end position="373"/>
    </location>
</feature>
<feature type="transmembrane region" description="Helical" evidence="18">
    <location>
        <begin position="319"/>
        <end position="336"/>
    </location>
</feature>
<evidence type="ECO:0000256" key="8">
    <source>
        <dbReference type="ARBA" id="ARBA00022723"/>
    </source>
</evidence>
<evidence type="ECO:0000259" key="20">
    <source>
        <dbReference type="PROSITE" id="PS51003"/>
    </source>
</evidence>
<dbReference type="InterPro" id="IPR005798">
    <property type="entry name" value="Cyt_b/b6_C"/>
</dbReference>
<feature type="binding site" description="axial binding residue" evidence="17">
    <location>
        <position position="83"/>
    </location>
    <ligand>
        <name>heme b</name>
        <dbReference type="ChEBI" id="CHEBI:60344"/>
        <label>b562</label>
    </ligand>
    <ligandPart>
        <name>Fe</name>
        <dbReference type="ChEBI" id="CHEBI:18248"/>
    </ligandPart>
</feature>
<comment type="function">
    <text evidence="1 18">Component of the ubiquinol-cytochrome c reductase complex (complex III or cytochrome b-c1 complex) that is part of the mitochondrial respiratory chain. The b-c1 complex mediates electron transfer from ubiquinol to cytochrome c. Contributes to the generation of a proton gradient across the mitochondrial membrane that is then used for ATP synthesis.</text>
</comment>
<evidence type="ECO:0000256" key="7">
    <source>
        <dbReference type="ARBA" id="ARBA00022692"/>
    </source>
</evidence>
<comment type="similarity">
    <text evidence="18">Belongs to the cytochrome b family.</text>
</comment>
<evidence type="ECO:0000256" key="4">
    <source>
        <dbReference type="ARBA" id="ARBA00022448"/>
    </source>
</evidence>
<keyword evidence="15 18" id="KW-0472">Membrane</keyword>
<evidence type="ECO:0000256" key="6">
    <source>
        <dbReference type="ARBA" id="ARBA00022660"/>
    </source>
</evidence>
<keyword evidence="11 18" id="KW-1133">Transmembrane helix</keyword>
<organism evidence="22">
    <name type="scientific">Olavius algarvensis</name>
    <dbReference type="NCBI Taxonomy" id="188229"/>
    <lineage>
        <taxon>Eukaryota</taxon>
        <taxon>Metazoa</taxon>
        <taxon>Spiralia</taxon>
        <taxon>Lophotrochozoa</taxon>
        <taxon>Annelida</taxon>
        <taxon>Clitellata</taxon>
        <taxon>Oligochaeta</taxon>
        <taxon>Tubificida</taxon>
        <taxon>Tubificina</taxon>
        <taxon>Naididae</taxon>
        <taxon>Phallodrilinae</taxon>
        <taxon>Olavius</taxon>
    </lineage>
</organism>
<keyword evidence="4 18" id="KW-0813">Transport</keyword>
<dbReference type="PROSITE" id="PS51003">
    <property type="entry name" value="CYTB_CTER"/>
    <property type="match status" value="1"/>
</dbReference>
<evidence type="ECO:0000256" key="18">
    <source>
        <dbReference type="RuleBase" id="RU362117"/>
    </source>
</evidence>
<feature type="binding site" description="axial binding residue" evidence="17">
    <location>
        <position position="97"/>
    </location>
    <ligand>
        <name>heme b</name>
        <dbReference type="ChEBI" id="CHEBI:60344"/>
        <label>b566</label>
    </ligand>
    <ligandPart>
        <name>Fe</name>
        <dbReference type="ChEBI" id="CHEBI:18248"/>
    </ligandPart>
</feature>
<keyword evidence="12 17" id="KW-0408">Iron</keyword>
<comment type="cofactor">
    <cofactor evidence="17">
        <name>heme</name>
        <dbReference type="ChEBI" id="CHEBI:30413"/>
    </cofactor>
    <text evidence="17">Binds 2 heme groups non-covalently.</text>
</comment>
<comment type="subcellular location">
    <subcellularLocation>
        <location evidence="2">Mitochondrion inner membrane</location>
        <topology evidence="2">Multi-pass membrane protein</topology>
    </subcellularLocation>
</comment>
<dbReference type="Pfam" id="PF00032">
    <property type="entry name" value="Cytochrom_B_C"/>
    <property type="match status" value="1"/>
</dbReference>
<dbReference type="InterPro" id="IPR030689">
    <property type="entry name" value="Cytochrome_b"/>
</dbReference>
<dbReference type="EMBL" id="LR992058">
    <property type="protein sequence ID" value="CAD7857587.1"/>
    <property type="molecule type" value="Genomic_DNA"/>
</dbReference>
<dbReference type="InterPro" id="IPR016174">
    <property type="entry name" value="Di-haem_cyt_TM"/>
</dbReference>
<feature type="transmembrane region" description="Helical" evidence="18">
    <location>
        <begin position="140"/>
        <end position="158"/>
    </location>
</feature>
<evidence type="ECO:0000256" key="13">
    <source>
        <dbReference type="ARBA" id="ARBA00023075"/>
    </source>
</evidence>
<dbReference type="GO" id="GO:0006122">
    <property type="term" value="P:mitochondrial electron transport, ubiquinol to cytochrome c"/>
    <property type="evidence" value="ECO:0007669"/>
    <property type="project" value="TreeGrafter"/>
</dbReference>
<dbReference type="PROSITE" id="PS51002">
    <property type="entry name" value="CYTB_NTER"/>
    <property type="match status" value="1"/>
</dbReference>
<evidence type="ECO:0000313" key="21">
    <source>
        <dbReference type="EMBL" id="CAD7857574.1"/>
    </source>
</evidence>
<dbReference type="PANTHER" id="PTHR19271:SF16">
    <property type="entry name" value="CYTOCHROME B"/>
    <property type="match status" value="1"/>
</dbReference>
<keyword evidence="5 17" id="KW-0349">Heme</keyword>
<evidence type="ECO:0000256" key="14">
    <source>
        <dbReference type="ARBA" id="ARBA00023128"/>
    </source>
</evidence>
<feature type="binding site" description="axial binding residue" evidence="17">
    <location>
        <position position="196"/>
    </location>
    <ligand>
        <name>heme b</name>
        <dbReference type="ChEBI" id="CHEBI:60344"/>
        <label>b566</label>
    </ligand>
    <ligandPart>
        <name>Fe</name>
        <dbReference type="ChEBI" id="CHEBI:18248"/>
    </ligandPart>
</feature>
<keyword evidence="14 18" id="KW-0496">Mitochondrion</keyword>
<name>A0A7R9NG15_9ANNE</name>
<evidence type="ECO:0000256" key="2">
    <source>
        <dbReference type="ARBA" id="ARBA00004448"/>
    </source>
</evidence>
<geneLocation type="mitochondrion" evidence="22"/>
<evidence type="ECO:0000256" key="17">
    <source>
        <dbReference type="PIRSR" id="PIRSR038885-2"/>
    </source>
</evidence>
<evidence type="ECO:0000256" key="9">
    <source>
        <dbReference type="ARBA" id="ARBA00022792"/>
    </source>
</evidence>
<keyword evidence="8 17" id="KW-0479">Metal-binding</keyword>
<keyword evidence="13" id="KW-0830">Ubiquinone</keyword>
<dbReference type="Pfam" id="PF00033">
    <property type="entry name" value="Cytochrome_B"/>
    <property type="match status" value="1"/>
</dbReference>
<feature type="transmembrane region" description="Helical" evidence="18">
    <location>
        <begin position="87"/>
        <end position="107"/>
    </location>
</feature>
<feature type="transmembrane region" description="Helical" evidence="18">
    <location>
        <begin position="288"/>
        <end position="307"/>
    </location>
</feature>
<dbReference type="InterPro" id="IPR048259">
    <property type="entry name" value="Cytochrome_b_N_euk/bac"/>
</dbReference>
<sequence>MTPLRKTHPVMKMMSMSILDLPAPINISLWWNYGSILCLFLFIQVLSGILLSMHYSPNINMAFSSLVHISQNVNWGWMLHTMHMNGASFFLLFMYIHMARGIYYGSFMLKETWNIGVTIFIMSMTIAFMGYVLPWGQMSFWGATVITNIFSAIPYMGTQLVEWLWGGYAVTNPTLNRFFMLHFLLPFILMLLVMLHFMMLHESGSMNPMGINSNSDRIPFHIYYTVKDMMGFIVFIIMFILIIMFFPNLLSDPENFLEANPLTTPSHIQPEWYFLWLYAILRSIPNKLGGVIALISAILILYLPPLLNNKHNLSFSPPMQLSFFMMLTSWFMLSWIGSCPVEEPFMTIGQMFSLIYFLYFLYSSQVLNMWFFIMNK</sequence>
<dbReference type="GO" id="GO:0008121">
    <property type="term" value="F:quinol-cytochrome-c reductase activity"/>
    <property type="evidence" value="ECO:0007669"/>
    <property type="project" value="InterPro"/>
</dbReference>
<dbReference type="SUPFAM" id="SSF81342">
    <property type="entry name" value="Transmembrane di-heme cytochromes"/>
    <property type="match status" value="1"/>
</dbReference>
<evidence type="ECO:0000256" key="3">
    <source>
        <dbReference type="ARBA" id="ARBA00013531"/>
    </source>
</evidence>
<protein>
    <recommendedName>
        <fullName evidence="3 18">Cytochrome b</fullName>
    </recommendedName>
</protein>
<dbReference type="InterPro" id="IPR005797">
    <property type="entry name" value="Cyt_b/b6_N"/>
</dbReference>
<feature type="transmembrane region" description="Helical" evidence="18">
    <location>
        <begin position="178"/>
        <end position="200"/>
    </location>
</feature>
<keyword evidence="10 18" id="KW-0249">Electron transport</keyword>
<dbReference type="GO" id="GO:0005743">
    <property type="term" value="C:mitochondrial inner membrane"/>
    <property type="evidence" value="ECO:0007669"/>
    <property type="project" value="UniProtKB-SubCell"/>
</dbReference>
<evidence type="ECO:0000256" key="5">
    <source>
        <dbReference type="ARBA" id="ARBA00022617"/>
    </source>
</evidence>
<evidence type="ECO:0000256" key="16">
    <source>
        <dbReference type="PIRSR" id="PIRSR038885-1"/>
    </source>
</evidence>
<comment type="cofactor">
    <cofactor evidence="18">
        <name>heme b</name>
        <dbReference type="ChEBI" id="CHEBI:60344"/>
    </cofactor>
    <text evidence="18">Binds 2 heme groups non-covalently.</text>
</comment>
<keyword evidence="9" id="KW-0999">Mitochondrion inner membrane</keyword>
<feature type="binding site" evidence="16">
    <location>
        <position position="201"/>
    </location>
    <ligand>
        <name>a ubiquinone</name>
        <dbReference type="ChEBI" id="CHEBI:16389"/>
    </ligand>
</feature>
<dbReference type="GO" id="GO:0046872">
    <property type="term" value="F:metal ion binding"/>
    <property type="evidence" value="ECO:0007669"/>
    <property type="project" value="UniProtKB-UniRule"/>
</dbReference>
<evidence type="ECO:0000256" key="1">
    <source>
        <dbReference type="ARBA" id="ARBA00002566"/>
    </source>
</evidence>
<feature type="transmembrane region" description="Helical" evidence="18">
    <location>
        <begin position="113"/>
        <end position="133"/>
    </location>
</feature>
<feature type="domain" description="Cytochrome b/b6 N-terminal region profile" evidence="19">
    <location>
        <begin position="1"/>
        <end position="209"/>
    </location>
</feature>
<dbReference type="InterPro" id="IPR027387">
    <property type="entry name" value="Cytb/b6-like_sf"/>
</dbReference>
<dbReference type="EMBL" id="LR992059">
    <property type="protein sequence ID" value="CAD7857574.1"/>
    <property type="molecule type" value="Genomic_DNA"/>
</dbReference>
<proteinExistence type="inferred from homology"/>
<feature type="transmembrane region" description="Helical" evidence="18">
    <location>
        <begin position="30"/>
        <end position="51"/>
    </location>
</feature>
<reference evidence="22" key="1">
    <citation type="submission" date="2020-12" db="EMBL/GenBank/DDBJ databases">
        <authorList>
            <person name="Sato Y."/>
        </authorList>
    </citation>
    <scope>NUCLEOTIDE SEQUENCE</scope>
</reference>
<keyword evidence="7 18" id="KW-0812">Transmembrane</keyword>
<gene>
    <name evidence="21" type="ORF">OAHLOAMTSAA4_LOCUS6</name>
    <name evidence="22" type="ORF">OAHLOAMTSAB4_LOCUS6</name>
</gene>
<feature type="binding site" description="axial binding residue" evidence="17">
    <location>
        <position position="182"/>
    </location>
    <ligand>
        <name>heme b</name>
        <dbReference type="ChEBI" id="CHEBI:60344"/>
        <label>b562</label>
    </ligand>
    <ligandPart>
        <name>Fe</name>
        <dbReference type="ChEBI" id="CHEBI:18248"/>
    </ligandPart>
</feature>
<feature type="transmembrane region" description="Helical" evidence="18">
    <location>
        <begin position="221"/>
        <end position="246"/>
    </location>
</feature>
<evidence type="ECO:0000256" key="10">
    <source>
        <dbReference type="ARBA" id="ARBA00022982"/>
    </source>
</evidence>
<dbReference type="CDD" id="cd00290">
    <property type="entry name" value="cytochrome_b_C"/>
    <property type="match status" value="1"/>
</dbReference>
<evidence type="ECO:0000313" key="22">
    <source>
        <dbReference type="EMBL" id="CAD7857587.1"/>
    </source>
</evidence>
<accession>A0A7R9NG15</accession>
<dbReference type="Gene3D" id="1.20.810.10">
    <property type="entry name" value="Cytochrome Bc1 Complex, Chain C"/>
    <property type="match status" value="1"/>
</dbReference>
<evidence type="ECO:0000256" key="12">
    <source>
        <dbReference type="ARBA" id="ARBA00023004"/>
    </source>
</evidence>
<evidence type="ECO:0000259" key="19">
    <source>
        <dbReference type="PROSITE" id="PS51002"/>
    </source>
</evidence>
<dbReference type="InterPro" id="IPR036150">
    <property type="entry name" value="Cyt_b/b6_C_sf"/>
</dbReference>
<dbReference type="SUPFAM" id="SSF81648">
    <property type="entry name" value="a domain/subunit of cytochrome bc1 complex (Ubiquinol-cytochrome c reductase)"/>
    <property type="match status" value="1"/>
</dbReference>
<evidence type="ECO:0000256" key="11">
    <source>
        <dbReference type="ARBA" id="ARBA00022989"/>
    </source>
</evidence>
<dbReference type="GO" id="GO:0045275">
    <property type="term" value="C:respiratory chain complex III"/>
    <property type="evidence" value="ECO:0007669"/>
    <property type="project" value="InterPro"/>
</dbReference>
<evidence type="ECO:0000256" key="15">
    <source>
        <dbReference type="ARBA" id="ARBA00023136"/>
    </source>
</evidence>
<feature type="domain" description="Cytochrome b/b6 C-terminal region profile" evidence="20">
    <location>
        <begin position="210"/>
        <end position="376"/>
    </location>
</feature>